<keyword evidence="3" id="KW-1185">Reference proteome</keyword>
<dbReference type="Proteomes" id="UP000306324">
    <property type="component" value="Unassembled WGS sequence"/>
</dbReference>
<accession>A0A5S4EK82</accession>
<evidence type="ECO:0000313" key="2">
    <source>
        <dbReference type="EMBL" id="TMQ75767.1"/>
    </source>
</evidence>
<dbReference type="Pfam" id="PF19936">
    <property type="entry name" value="DUF6399"/>
    <property type="match status" value="1"/>
</dbReference>
<evidence type="ECO:0000313" key="3">
    <source>
        <dbReference type="Proteomes" id="UP000306324"/>
    </source>
</evidence>
<protein>
    <submittedName>
        <fullName evidence="2">Uncharacterized protein</fullName>
    </submittedName>
</protein>
<name>A0A5S4EK82_9PROT</name>
<proteinExistence type="predicted"/>
<feature type="region of interest" description="Disordered" evidence="1">
    <location>
        <begin position="63"/>
        <end position="86"/>
    </location>
</feature>
<dbReference type="InterPro" id="IPR045650">
    <property type="entry name" value="DUF6399"/>
</dbReference>
<gene>
    <name evidence="2" type="ORF">ACCUM_0464</name>
</gene>
<organism evidence="2 3">
    <name type="scientific">Candidatus Accumulibacter phosphatis</name>
    <dbReference type="NCBI Taxonomy" id="327160"/>
    <lineage>
        <taxon>Bacteria</taxon>
        <taxon>Pseudomonadati</taxon>
        <taxon>Pseudomonadota</taxon>
        <taxon>Betaproteobacteria</taxon>
        <taxon>Candidatus Accumulibacter</taxon>
    </lineage>
</organism>
<reference evidence="2 3" key="1">
    <citation type="submission" date="2019-04" db="EMBL/GenBank/DDBJ databases">
        <title>A novel phosphate-accumulating bacterium identified in bioreactor for phosphate removal from wastewater.</title>
        <authorList>
            <person name="Kotlyarov R.Y."/>
            <person name="Beletsky A.V."/>
            <person name="Kallistova A.Y."/>
            <person name="Dorofeev A.G."/>
            <person name="Nikolaev Y.Y."/>
            <person name="Pimenov N.V."/>
            <person name="Ravin N.V."/>
            <person name="Mardanov A.V."/>
        </authorList>
    </citation>
    <scope>NUCLEOTIDE SEQUENCE [LARGE SCALE GENOMIC DNA]</scope>
    <source>
        <strain evidence="2 3">Bin19</strain>
    </source>
</reference>
<dbReference type="EMBL" id="SWAD01000076">
    <property type="protein sequence ID" value="TMQ75767.1"/>
    <property type="molecule type" value="Genomic_DNA"/>
</dbReference>
<evidence type="ECO:0000256" key="1">
    <source>
        <dbReference type="SAM" id="MobiDB-lite"/>
    </source>
</evidence>
<comment type="caution">
    <text evidence="2">The sequence shown here is derived from an EMBL/GenBank/DDBJ whole genome shotgun (WGS) entry which is preliminary data.</text>
</comment>
<sequence>MEGRNGQLALHHQGRHRLSDRKLAALTAVHNYHIRRPDGTTAAERFFGCTHETLFSQVLQRMPLPSRPASRRPRPPTQPYLIPLAA</sequence>
<dbReference type="AlphaFoldDB" id="A0A5S4EK82"/>